<keyword evidence="2" id="KW-0812">Transmembrane</keyword>
<feature type="region of interest" description="Disordered" evidence="1">
    <location>
        <begin position="1"/>
        <end position="30"/>
    </location>
</feature>
<evidence type="ECO:0000256" key="2">
    <source>
        <dbReference type="SAM" id="Phobius"/>
    </source>
</evidence>
<evidence type="ECO:0000313" key="4">
    <source>
        <dbReference type="Proteomes" id="UP000000768"/>
    </source>
</evidence>
<sequence length="146" mass="15883">MHVGSKESLLVLSDSSHQAPSRPPPAERVGSGASAPAASYSSLSLCSFFRVSFMVFFPCGFRCPGSAAVAVAVAVVVFIGFVVVVQIATQIASAYTFILQPSIRSIQTPWQLFNRCWPDIFAIPWDSSPSFIVNIRRRHQNYSSVV</sequence>
<dbReference type="Proteomes" id="UP000000768">
    <property type="component" value="Chromosome 6"/>
</dbReference>
<reference evidence="3 4" key="1">
    <citation type="journal article" date="2009" name="Nature">
        <title>The Sorghum bicolor genome and the diversification of grasses.</title>
        <authorList>
            <person name="Paterson A.H."/>
            <person name="Bowers J.E."/>
            <person name="Bruggmann R."/>
            <person name="Dubchak I."/>
            <person name="Grimwood J."/>
            <person name="Gundlach H."/>
            <person name="Haberer G."/>
            <person name="Hellsten U."/>
            <person name="Mitros T."/>
            <person name="Poliakov A."/>
            <person name="Schmutz J."/>
            <person name="Spannagl M."/>
            <person name="Tang H."/>
            <person name="Wang X."/>
            <person name="Wicker T."/>
            <person name="Bharti A.K."/>
            <person name="Chapman J."/>
            <person name="Feltus F.A."/>
            <person name="Gowik U."/>
            <person name="Grigoriev I.V."/>
            <person name="Lyons E."/>
            <person name="Maher C.A."/>
            <person name="Martis M."/>
            <person name="Narechania A."/>
            <person name="Otillar R.P."/>
            <person name="Penning B.W."/>
            <person name="Salamov A.A."/>
            <person name="Wang Y."/>
            <person name="Zhang L."/>
            <person name="Carpita N.C."/>
            <person name="Freeling M."/>
            <person name="Gingle A.R."/>
            <person name="Hash C.T."/>
            <person name="Keller B."/>
            <person name="Klein P."/>
            <person name="Kresovich S."/>
            <person name="McCann M.C."/>
            <person name="Ming R."/>
            <person name="Peterson D.G."/>
            <person name="Mehboob-ur-Rahman"/>
            <person name="Ware D."/>
            <person name="Westhoff P."/>
            <person name="Mayer K.F."/>
            <person name="Messing J."/>
            <person name="Rokhsar D.S."/>
        </authorList>
    </citation>
    <scope>NUCLEOTIDE SEQUENCE [LARGE SCALE GENOMIC DNA]</scope>
    <source>
        <strain evidence="4">cv. BTx623</strain>
    </source>
</reference>
<organism evidence="3 4">
    <name type="scientific">Sorghum bicolor</name>
    <name type="common">Sorghum</name>
    <name type="synonym">Sorghum vulgare</name>
    <dbReference type="NCBI Taxonomy" id="4558"/>
    <lineage>
        <taxon>Eukaryota</taxon>
        <taxon>Viridiplantae</taxon>
        <taxon>Streptophyta</taxon>
        <taxon>Embryophyta</taxon>
        <taxon>Tracheophyta</taxon>
        <taxon>Spermatophyta</taxon>
        <taxon>Magnoliopsida</taxon>
        <taxon>Liliopsida</taxon>
        <taxon>Poales</taxon>
        <taxon>Poaceae</taxon>
        <taxon>PACMAD clade</taxon>
        <taxon>Panicoideae</taxon>
        <taxon>Andropogonodae</taxon>
        <taxon>Andropogoneae</taxon>
        <taxon>Sorghinae</taxon>
        <taxon>Sorghum</taxon>
    </lineage>
</organism>
<evidence type="ECO:0000256" key="1">
    <source>
        <dbReference type="SAM" id="MobiDB-lite"/>
    </source>
</evidence>
<gene>
    <name evidence="3" type="ORF">SORBI_3006G156200</name>
</gene>
<proteinExistence type="predicted"/>
<accession>A0A1B6PM89</accession>
<keyword evidence="2" id="KW-1133">Transmembrane helix</keyword>
<name>A0A1B6PM89_SORBI</name>
<keyword evidence="4" id="KW-1185">Reference proteome</keyword>
<dbReference type="InParanoid" id="A0A1B6PM89"/>
<dbReference type="Gramene" id="KXG26768">
    <property type="protein sequence ID" value="KXG26768"/>
    <property type="gene ID" value="SORBI_3006G156200"/>
</dbReference>
<keyword evidence="2" id="KW-0472">Membrane</keyword>
<dbReference type="AlphaFoldDB" id="A0A1B6PM89"/>
<reference evidence="4" key="2">
    <citation type="journal article" date="2018" name="Plant J.">
        <title>The Sorghum bicolor reference genome: improved assembly, gene annotations, a transcriptome atlas, and signatures of genome organization.</title>
        <authorList>
            <person name="McCormick R.F."/>
            <person name="Truong S.K."/>
            <person name="Sreedasyam A."/>
            <person name="Jenkins J."/>
            <person name="Shu S."/>
            <person name="Sims D."/>
            <person name="Kennedy M."/>
            <person name="Amirebrahimi M."/>
            <person name="Weers B.D."/>
            <person name="McKinley B."/>
            <person name="Mattison A."/>
            <person name="Morishige D.T."/>
            <person name="Grimwood J."/>
            <person name="Schmutz J."/>
            <person name="Mullet J.E."/>
        </authorList>
    </citation>
    <scope>NUCLEOTIDE SEQUENCE [LARGE SCALE GENOMIC DNA]</scope>
    <source>
        <strain evidence="4">cv. BTx623</strain>
    </source>
</reference>
<evidence type="ECO:0000313" key="3">
    <source>
        <dbReference type="EMBL" id="KXG26768.1"/>
    </source>
</evidence>
<feature type="transmembrane region" description="Helical" evidence="2">
    <location>
        <begin position="69"/>
        <end position="98"/>
    </location>
</feature>
<protein>
    <submittedName>
        <fullName evidence="3">Uncharacterized protein</fullName>
    </submittedName>
</protein>
<dbReference type="EMBL" id="CM000765">
    <property type="protein sequence ID" value="KXG26768.1"/>
    <property type="molecule type" value="Genomic_DNA"/>
</dbReference>